<keyword evidence="1" id="KW-0472">Membrane</keyword>
<name>A0A147IVB4_9SPHN</name>
<dbReference type="PATRIC" id="fig|172044.3.peg.1128"/>
<organism evidence="3 4">
    <name type="scientific">Sphingomonas yabuuchiae</name>
    <dbReference type="NCBI Taxonomy" id="172044"/>
    <lineage>
        <taxon>Bacteria</taxon>
        <taxon>Pseudomonadati</taxon>
        <taxon>Pseudomonadota</taxon>
        <taxon>Alphaproteobacteria</taxon>
        <taxon>Sphingomonadales</taxon>
        <taxon>Sphingomonadaceae</taxon>
        <taxon>Sphingomonas</taxon>
    </lineage>
</organism>
<dbReference type="Proteomes" id="UP000073923">
    <property type="component" value="Unassembled WGS sequence"/>
</dbReference>
<feature type="transmembrane region" description="Helical" evidence="1">
    <location>
        <begin position="133"/>
        <end position="153"/>
    </location>
</feature>
<feature type="transmembrane region" description="Helical" evidence="1">
    <location>
        <begin position="50"/>
        <end position="69"/>
    </location>
</feature>
<sequence length="363" mass="39265">MAKRKELEGLQMLRGICATAVVVDHTAGMLGDPKYGGFNLLGGALEYGFLGVDIFFVISAFIMCAVVLRGSDFTPKISAASFFEKRFSRIVPLMWIAILSYAAMQAVFVRAPAEWGGYLRAMVLWPDSFLRPTIIWTLRQELVFYILFCLAFFTIRPARWILLLWVLSPFAYVATLGSWTATTGYIDTTASILFSSTNLEFGAGLIVGLLFVRYPPKRDLVMPVNPLFILTALSIAAFAVCGMLGLQGQTLITTGLMGVMGGLIVALSVRVACPPGLVTRIGILLGNASYSIYLFHSHVLASVLAVRAKLGFDPGGWVILAGVSLLAIGVGVVISLVIEQPLVRLAKSLLVRPNRTAPAGLPR</sequence>
<dbReference type="OrthoDB" id="9767863at2"/>
<protein>
    <recommendedName>
        <fullName evidence="2">Acyltransferase 3 domain-containing protein</fullName>
    </recommendedName>
</protein>
<feature type="transmembrane region" description="Helical" evidence="1">
    <location>
        <begin position="224"/>
        <end position="245"/>
    </location>
</feature>
<comment type="caution">
    <text evidence="3">The sequence shown here is derived from an EMBL/GenBank/DDBJ whole genome shotgun (WGS) entry which is preliminary data.</text>
</comment>
<accession>A0A147IVB4</accession>
<gene>
    <name evidence="3" type="ORF">NS355_06910</name>
</gene>
<feature type="transmembrane region" description="Helical" evidence="1">
    <location>
        <begin position="251"/>
        <end position="269"/>
    </location>
</feature>
<feature type="transmembrane region" description="Helical" evidence="1">
    <location>
        <begin position="281"/>
        <end position="305"/>
    </location>
</feature>
<feature type="transmembrane region" description="Helical" evidence="1">
    <location>
        <begin position="12"/>
        <end position="30"/>
    </location>
</feature>
<evidence type="ECO:0000313" key="3">
    <source>
        <dbReference type="EMBL" id="KTT99327.1"/>
    </source>
</evidence>
<evidence type="ECO:0000256" key="1">
    <source>
        <dbReference type="SAM" id="Phobius"/>
    </source>
</evidence>
<dbReference type="PANTHER" id="PTHR23028:SF131">
    <property type="entry name" value="BLR2367 PROTEIN"/>
    <property type="match status" value="1"/>
</dbReference>
<dbReference type="RefSeq" id="WP_058745034.1">
    <property type="nucleotide sequence ID" value="NZ_LDTF01000028.1"/>
</dbReference>
<evidence type="ECO:0000259" key="2">
    <source>
        <dbReference type="Pfam" id="PF01757"/>
    </source>
</evidence>
<dbReference type="GO" id="GO:0016020">
    <property type="term" value="C:membrane"/>
    <property type="evidence" value="ECO:0007669"/>
    <property type="project" value="TreeGrafter"/>
</dbReference>
<dbReference type="EMBL" id="LDTF01000028">
    <property type="protein sequence ID" value="KTT99327.1"/>
    <property type="molecule type" value="Genomic_DNA"/>
</dbReference>
<keyword evidence="1" id="KW-0812">Transmembrane</keyword>
<dbReference type="InterPro" id="IPR002656">
    <property type="entry name" value="Acyl_transf_3_dom"/>
</dbReference>
<dbReference type="GO" id="GO:0000271">
    <property type="term" value="P:polysaccharide biosynthetic process"/>
    <property type="evidence" value="ECO:0007669"/>
    <property type="project" value="TreeGrafter"/>
</dbReference>
<reference evidence="3 4" key="1">
    <citation type="journal article" date="2016" name="Front. Microbiol.">
        <title>Genomic Resource of Rice Seed Associated Bacteria.</title>
        <authorList>
            <person name="Midha S."/>
            <person name="Bansal K."/>
            <person name="Sharma S."/>
            <person name="Kumar N."/>
            <person name="Patil P.P."/>
            <person name="Chaudhry V."/>
            <person name="Patil P.B."/>
        </authorList>
    </citation>
    <scope>NUCLEOTIDE SEQUENCE [LARGE SCALE GENOMIC DNA]</scope>
    <source>
        <strain evidence="3 4">NS355</strain>
    </source>
</reference>
<feature type="domain" description="Acyltransferase 3" evidence="2">
    <location>
        <begin position="9"/>
        <end position="335"/>
    </location>
</feature>
<feature type="transmembrane region" description="Helical" evidence="1">
    <location>
        <begin position="160"/>
        <end position="180"/>
    </location>
</feature>
<keyword evidence="1" id="KW-1133">Transmembrane helix</keyword>
<evidence type="ECO:0000313" key="4">
    <source>
        <dbReference type="Proteomes" id="UP000073923"/>
    </source>
</evidence>
<feature type="transmembrane region" description="Helical" evidence="1">
    <location>
        <begin position="90"/>
        <end position="113"/>
    </location>
</feature>
<dbReference type="PANTHER" id="PTHR23028">
    <property type="entry name" value="ACETYLTRANSFERASE"/>
    <property type="match status" value="1"/>
</dbReference>
<dbReference type="InterPro" id="IPR050879">
    <property type="entry name" value="Acyltransferase_3"/>
</dbReference>
<feature type="transmembrane region" description="Helical" evidence="1">
    <location>
        <begin position="192"/>
        <end position="212"/>
    </location>
</feature>
<dbReference type="Pfam" id="PF01757">
    <property type="entry name" value="Acyl_transf_3"/>
    <property type="match status" value="1"/>
</dbReference>
<dbReference type="GO" id="GO:0016747">
    <property type="term" value="F:acyltransferase activity, transferring groups other than amino-acyl groups"/>
    <property type="evidence" value="ECO:0007669"/>
    <property type="project" value="InterPro"/>
</dbReference>
<feature type="transmembrane region" description="Helical" evidence="1">
    <location>
        <begin position="317"/>
        <end position="338"/>
    </location>
</feature>
<dbReference type="AlphaFoldDB" id="A0A147IVB4"/>
<proteinExistence type="predicted"/>